<dbReference type="RefSeq" id="WP_011385650.1">
    <property type="nucleotide sequence ID" value="NC_007626.1"/>
</dbReference>
<evidence type="ECO:0000256" key="6">
    <source>
        <dbReference type="ARBA" id="ARBA00023136"/>
    </source>
</evidence>
<evidence type="ECO:0000256" key="4">
    <source>
        <dbReference type="ARBA" id="ARBA00022692"/>
    </source>
</evidence>
<dbReference type="InterPro" id="IPR052049">
    <property type="entry name" value="Electron_transfer_protein"/>
</dbReference>
<evidence type="ECO:0000256" key="5">
    <source>
        <dbReference type="ARBA" id="ARBA00022989"/>
    </source>
</evidence>
<evidence type="ECO:0000313" key="8">
    <source>
        <dbReference type="EMBL" id="BAE52092.1"/>
    </source>
</evidence>
<dbReference type="GO" id="GO:0005886">
    <property type="term" value="C:plasma membrane"/>
    <property type="evidence" value="ECO:0007669"/>
    <property type="project" value="UniProtKB-SubCell"/>
</dbReference>
<evidence type="ECO:0000256" key="3">
    <source>
        <dbReference type="ARBA" id="ARBA00022475"/>
    </source>
</evidence>
<dbReference type="KEGG" id="mag:amb3288"/>
<evidence type="ECO:0000256" key="2">
    <source>
        <dbReference type="ARBA" id="ARBA00008929"/>
    </source>
</evidence>
<feature type="transmembrane region" description="Helical" evidence="7">
    <location>
        <begin position="144"/>
        <end position="164"/>
    </location>
</feature>
<feature type="transmembrane region" description="Helical" evidence="7">
    <location>
        <begin position="328"/>
        <end position="350"/>
    </location>
</feature>
<accession>Q2W233</accession>
<dbReference type="HOGENOM" id="CLU_061956_0_0_5"/>
<evidence type="ECO:0000256" key="1">
    <source>
        <dbReference type="ARBA" id="ARBA00004651"/>
    </source>
</evidence>
<dbReference type="InterPro" id="IPR005614">
    <property type="entry name" value="NrfD-like"/>
</dbReference>
<feature type="transmembrane region" description="Helical" evidence="7">
    <location>
        <begin position="286"/>
        <end position="308"/>
    </location>
</feature>
<feature type="transmembrane region" description="Helical" evidence="7">
    <location>
        <begin position="214"/>
        <end position="237"/>
    </location>
</feature>
<feature type="transmembrane region" description="Helical" evidence="7">
    <location>
        <begin position="55"/>
        <end position="73"/>
    </location>
</feature>
<keyword evidence="5 7" id="KW-1133">Transmembrane helix</keyword>
<dbReference type="EMBL" id="AP007255">
    <property type="protein sequence ID" value="BAE52092.1"/>
    <property type="molecule type" value="Genomic_DNA"/>
</dbReference>
<dbReference type="Proteomes" id="UP000007058">
    <property type="component" value="Chromosome"/>
</dbReference>
<keyword evidence="4 7" id="KW-0812">Transmembrane</keyword>
<evidence type="ECO:0000256" key="7">
    <source>
        <dbReference type="SAM" id="Phobius"/>
    </source>
</evidence>
<proteinExistence type="inferred from homology"/>
<dbReference type="Gene3D" id="1.20.1630.10">
    <property type="entry name" value="Formate dehydrogenase/DMSO reductase domain"/>
    <property type="match status" value="1"/>
</dbReference>
<comment type="subcellular location">
    <subcellularLocation>
        <location evidence="1">Cell membrane</location>
        <topology evidence="1">Multi-pass membrane protein</topology>
    </subcellularLocation>
</comment>
<protein>
    <submittedName>
        <fullName evidence="8">Tetrathionate reductase subunit C</fullName>
    </submittedName>
</protein>
<keyword evidence="9" id="KW-1185">Reference proteome</keyword>
<dbReference type="PANTHER" id="PTHR34856">
    <property type="entry name" value="PROTEIN NRFD"/>
    <property type="match status" value="1"/>
</dbReference>
<organism evidence="8 9">
    <name type="scientific">Paramagnetospirillum magneticum (strain ATCC 700264 / AMB-1)</name>
    <name type="common">Magnetospirillum magneticum</name>
    <dbReference type="NCBI Taxonomy" id="342108"/>
    <lineage>
        <taxon>Bacteria</taxon>
        <taxon>Pseudomonadati</taxon>
        <taxon>Pseudomonadota</taxon>
        <taxon>Alphaproteobacteria</taxon>
        <taxon>Rhodospirillales</taxon>
        <taxon>Magnetospirillaceae</taxon>
        <taxon>Paramagnetospirillum</taxon>
    </lineage>
</organism>
<keyword evidence="3" id="KW-1003">Cell membrane</keyword>
<dbReference type="AlphaFoldDB" id="Q2W233"/>
<gene>
    <name evidence="8" type="ordered locus">amb3288</name>
</gene>
<dbReference type="PANTHER" id="PTHR34856:SF2">
    <property type="entry name" value="PROTEIN NRFD"/>
    <property type="match status" value="1"/>
</dbReference>
<feature type="transmembrane region" description="Helical" evidence="7">
    <location>
        <begin position="257"/>
        <end position="279"/>
    </location>
</feature>
<evidence type="ECO:0000313" key="9">
    <source>
        <dbReference type="Proteomes" id="UP000007058"/>
    </source>
</evidence>
<name>Q2W233_PARM1</name>
<feature type="transmembrane region" description="Helical" evidence="7">
    <location>
        <begin position="93"/>
        <end position="116"/>
    </location>
</feature>
<feature type="transmembrane region" description="Helical" evidence="7">
    <location>
        <begin position="184"/>
        <end position="202"/>
    </location>
</feature>
<feature type="transmembrane region" description="Helical" evidence="7">
    <location>
        <begin position="20"/>
        <end position="43"/>
    </location>
</feature>
<keyword evidence="6 7" id="KW-0472">Membrane</keyword>
<dbReference type="STRING" id="342108.amb3288"/>
<sequence>MSSSITEILYVSRDVAWLPWAVQYFFLIGLSVCLFLLSLPGLLLGRSDWGAVGRLALLGALVCGASAPVALLADLHQPGRFLNFYLHPQWGSWMAWGAFFIPLYLAGLFAYAYAALRPAFAAEAGRGGALAPLRRLLGGGALPGLLRAGAALAVLGGALVMLYTGAEVMVVKARPLWNTPVLPLQFLATAMVGALGLLLVLNRTLGEGDMGVEARLNALLAKALLAVLALGGVWLALGLTGLSPRHARALAEVSGSASWGLTALWAVAATLVPLGLALGRPAGSGWITGLIALHSAWMFRWTVFIGGQEVPKTGAGFYQYHLPLGPEGLMGIIGTAGLWLVILLALTTLLPWSDSRNHANGWKG</sequence>
<comment type="similarity">
    <text evidence="2">Belongs to the NrfD family.</text>
</comment>
<dbReference type="Pfam" id="PF03916">
    <property type="entry name" value="NrfD"/>
    <property type="match status" value="1"/>
</dbReference>
<dbReference type="OrthoDB" id="9770779at2"/>
<reference evidence="8 9" key="1">
    <citation type="journal article" date="2005" name="DNA Res.">
        <title>Complete genome sequence of the facultative anaerobic magnetotactic bacterium Magnetospirillum sp. strain AMB-1.</title>
        <authorList>
            <person name="Matsunaga T."/>
            <person name="Okamura Y."/>
            <person name="Fukuda Y."/>
            <person name="Wahyudi A.T."/>
            <person name="Murase Y."/>
            <person name="Takeyama H."/>
        </authorList>
    </citation>
    <scope>NUCLEOTIDE SEQUENCE [LARGE SCALE GENOMIC DNA]</scope>
    <source>
        <strain evidence="9">ATCC 700264 / AMB-1</strain>
    </source>
</reference>